<evidence type="ECO:0000313" key="1">
    <source>
        <dbReference type="EMBL" id="KAI8004400.1"/>
    </source>
</evidence>
<sequence>MSKWKALEILVLGSNLEIEEILSETVIHCKNLVAFAVISGHIEERHASAIVNLLPNIKYLSLRHAHMARENLVMILKGCKELEYLDVSFCGGFDEGDGEILKLASHISTIRIRVPLRMIITVKMVVVHFIMTVSLMGEVYAAHLLECSGQRLECGFVVEQATIMFASLEKTAAQAPKYAVFWLLD</sequence>
<organism evidence="1 2">
    <name type="scientific">Camellia lanceoleosa</name>
    <dbReference type="NCBI Taxonomy" id="1840588"/>
    <lineage>
        <taxon>Eukaryota</taxon>
        <taxon>Viridiplantae</taxon>
        <taxon>Streptophyta</taxon>
        <taxon>Embryophyta</taxon>
        <taxon>Tracheophyta</taxon>
        <taxon>Spermatophyta</taxon>
        <taxon>Magnoliopsida</taxon>
        <taxon>eudicotyledons</taxon>
        <taxon>Gunneridae</taxon>
        <taxon>Pentapetalae</taxon>
        <taxon>asterids</taxon>
        <taxon>Ericales</taxon>
        <taxon>Theaceae</taxon>
        <taxon>Camellia</taxon>
    </lineage>
</organism>
<reference evidence="1 2" key="1">
    <citation type="journal article" date="2022" name="Plant J.">
        <title>Chromosome-level genome of Camellia lanceoleosa provides a valuable resource for understanding genome evolution and self-incompatibility.</title>
        <authorList>
            <person name="Gong W."/>
            <person name="Xiao S."/>
            <person name="Wang L."/>
            <person name="Liao Z."/>
            <person name="Chang Y."/>
            <person name="Mo W."/>
            <person name="Hu G."/>
            <person name="Li W."/>
            <person name="Zhao G."/>
            <person name="Zhu H."/>
            <person name="Hu X."/>
            <person name="Ji K."/>
            <person name="Xiang X."/>
            <person name="Song Q."/>
            <person name="Yuan D."/>
            <person name="Jin S."/>
            <person name="Zhang L."/>
        </authorList>
    </citation>
    <scope>NUCLEOTIDE SEQUENCE [LARGE SCALE GENOMIC DNA]</scope>
    <source>
        <strain evidence="1">SQ_2022a</strain>
    </source>
</reference>
<gene>
    <name evidence="1" type="ORF">LOK49_LG08G02405</name>
</gene>
<protein>
    <submittedName>
        <fullName evidence="1">F-box/LRR-repeat protein</fullName>
    </submittedName>
</protein>
<evidence type="ECO:0000313" key="2">
    <source>
        <dbReference type="Proteomes" id="UP001060215"/>
    </source>
</evidence>
<keyword evidence="2" id="KW-1185">Reference proteome</keyword>
<accession>A0ACC0GU99</accession>
<comment type="caution">
    <text evidence="1">The sequence shown here is derived from an EMBL/GenBank/DDBJ whole genome shotgun (WGS) entry which is preliminary data.</text>
</comment>
<dbReference type="Proteomes" id="UP001060215">
    <property type="component" value="Chromosome 9"/>
</dbReference>
<name>A0ACC0GU99_9ERIC</name>
<dbReference type="EMBL" id="CM045766">
    <property type="protein sequence ID" value="KAI8004400.1"/>
    <property type="molecule type" value="Genomic_DNA"/>
</dbReference>
<proteinExistence type="predicted"/>